<feature type="region of interest" description="Disordered" evidence="1">
    <location>
        <begin position="490"/>
        <end position="509"/>
    </location>
</feature>
<name>A0A409WBW6_9AGAR</name>
<feature type="region of interest" description="Disordered" evidence="1">
    <location>
        <begin position="1"/>
        <end position="38"/>
    </location>
</feature>
<accession>A0A409WBW6</accession>
<gene>
    <name evidence="2" type="ORF">CVT26_005877</name>
</gene>
<feature type="region of interest" description="Disordered" evidence="1">
    <location>
        <begin position="272"/>
        <end position="314"/>
    </location>
</feature>
<protein>
    <submittedName>
        <fullName evidence="2">Uncharacterized protein</fullName>
    </submittedName>
</protein>
<feature type="region of interest" description="Disordered" evidence="1">
    <location>
        <begin position="99"/>
        <end position="128"/>
    </location>
</feature>
<evidence type="ECO:0000256" key="1">
    <source>
        <dbReference type="SAM" id="MobiDB-lite"/>
    </source>
</evidence>
<feature type="compositionally biased region" description="Basic residues" evidence="1">
    <location>
        <begin position="494"/>
        <end position="507"/>
    </location>
</feature>
<feature type="compositionally biased region" description="Polar residues" evidence="1">
    <location>
        <begin position="99"/>
        <end position="110"/>
    </location>
</feature>
<feature type="region of interest" description="Disordered" evidence="1">
    <location>
        <begin position="572"/>
        <end position="617"/>
    </location>
</feature>
<sequence>MGGEWSFNFRTNPSYGDSDSDNDENPEPRKADDLNGIDLSAREETVSYKPNPFSIAKINAAYRANATPSGTEARSQAKHLGPPKAGLVKQQTTILDGFARQSSKTVQSNPDCALGSSKSNDTDNKRLASISAPCPTDCTLEASRPKLRPPTGAIAAQCLVQSTVDTSKILDEQSVPLIQYTDFVSMFKGCQTNAFRILFLPGPRSAHIFTQTEQKSTKAPSELRNSHFTPNSIRSPIQSDKCPTPGMANRTMHHPISVNVPSSRPHLLHRNADINLHDSSPMKPKPAPFAMGRSSGRAPRVSQSSPLRPSEKAFHPRFNAPQKLMHHAQAIERRPQLKVEDDSSLDQSSLPSRNPHCATQPTPSSRLAFKPMFIQRAVPDSRALNSVSIPAGKEQFPKFKEEDAVPKIEPDLSEQQFEINERVKFAPYSQHVAARTPPALKTALVQGSQDRESTPLRPIFSSPEANFRKVAKRPSRNAYERFNDPDEEWSTLPARKKTKPKSRKKSPLPKFTKAFRVPGLLGVSNTARTETNVVSGRRIHMYIPPPPPPALEPSPRAAGEGLANKIHMEDAHGLPSPEAIPRDELPSSDPVTFEEGAYPSPMLKRTRSRNEGAGRPINNISINIQYRDTHGSQEYRPLSPPTSDIPITVDSIGSDVHVQVDVQGIRQNYPARRTSLRKVLSILHPSSYFWNIHSFSRVVW</sequence>
<proteinExistence type="predicted"/>
<feature type="region of interest" description="Disordered" evidence="1">
    <location>
        <begin position="212"/>
        <end position="240"/>
    </location>
</feature>
<organism evidence="2 3">
    <name type="scientific">Gymnopilus dilepis</name>
    <dbReference type="NCBI Taxonomy" id="231916"/>
    <lineage>
        <taxon>Eukaryota</taxon>
        <taxon>Fungi</taxon>
        <taxon>Dikarya</taxon>
        <taxon>Basidiomycota</taxon>
        <taxon>Agaricomycotina</taxon>
        <taxon>Agaricomycetes</taxon>
        <taxon>Agaricomycetidae</taxon>
        <taxon>Agaricales</taxon>
        <taxon>Agaricineae</taxon>
        <taxon>Hymenogastraceae</taxon>
        <taxon>Gymnopilus</taxon>
    </lineage>
</organism>
<feature type="region of interest" description="Disordered" evidence="1">
    <location>
        <begin position="336"/>
        <end position="364"/>
    </location>
</feature>
<dbReference type="OrthoDB" id="3271131at2759"/>
<feature type="compositionally biased region" description="Polar residues" evidence="1">
    <location>
        <begin position="8"/>
        <end position="17"/>
    </location>
</feature>
<reference evidence="2 3" key="1">
    <citation type="journal article" date="2018" name="Evol. Lett.">
        <title>Horizontal gene cluster transfer increased hallucinogenic mushroom diversity.</title>
        <authorList>
            <person name="Reynolds H.T."/>
            <person name="Vijayakumar V."/>
            <person name="Gluck-Thaler E."/>
            <person name="Korotkin H.B."/>
            <person name="Matheny P.B."/>
            <person name="Slot J.C."/>
        </authorList>
    </citation>
    <scope>NUCLEOTIDE SEQUENCE [LARGE SCALE GENOMIC DNA]</scope>
    <source>
        <strain evidence="2 3">SRW20</strain>
    </source>
</reference>
<dbReference type="AlphaFoldDB" id="A0A409WBW6"/>
<comment type="caution">
    <text evidence="2">The sequence shown here is derived from an EMBL/GenBank/DDBJ whole genome shotgun (WGS) entry which is preliminary data.</text>
</comment>
<dbReference type="Proteomes" id="UP000284706">
    <property type="component" value="Unassembled WGS sequence"/>
</dbReference>
<dbReference type="EMBL" id="NHYE01005208">
    <property type="protein sequence ID" value="PPQ75983.1"/>
    <property type="molecule type" value="Genomic_DNA"/>
</dbReference>
<dbReference type="STRING" id="231916.A0A409WBW6"/>
<keyword evidence="3" id="KW-1185">Reference proteome</keyword>
<evidence type="ECO:0000313" key="3">
    <source>
        <dbReference type="Proteomes" id="UP000284706"/>
    </source>
</evidence>
<feature type="compositionally biased region" description="Polar residues" evidence="1">
    <location>
        <begin position="226"/>
        <end position="238"/>
    </location>
</feature>
<dbReference type="InParanoid" id="A0A409WBW6"/>
<evidence type="ECO:0000313" key="2">
    <source>
        <dbReference type="EMBL" id="PPQ75983.1"/>
    </source>
</evidence>